<sequence length="60" mass="7001">MSERDELRQKVDAILAVAHDDEDAHGREDDLLRELGAKYFPLWVTNELNRLEGAFDRWCA</sequence>
<accession>A0A2H4PFG7</accession>
<keyword evidence="2" id="KW-1185">Reference proteome</keyword>
<organism evidence="1 2">
    <name type="scientific">Gordonia phage BENtherdunthat</name>
    <dbReference type="NCBI Taxonomy" id="2047830"/>
    <lineage>
        <taxon>Viruses</taxon>
        <taxon>Duplodnaviria</taxon>
        <taxon>Heunggongvirae</taxon>
        <taxon>Uroviricota</taxon>
        <taxon>Caudoviricetes</taxon>
        <taxon>Langleyhallvirinae</taxon>
        <taxon>Getalongvirus</taxon>
        <taxon>Getalongvirus bentherdunthat</taxon>
    </lineage>
</organism>
<protein>
    <submittedName>
        <fullName evidence="1">Uncharacterized protein</fullName>
    </submittedName>
</protein>
<gene>
    <name evidence="1" type="ORF">SEA_BENTHERDUNTHAT_99</name>
</gene>
<name>A0A2H4PFG7_9CAUD</name>
<proteinExistence type="predicted"/>
<evidence type="ECO:0000313" key="2">
    <source>
        <dbReference type="Proteomes" id="UP000240944"/>
    </source>
</evidence>
<evidence type="ECO:0000313" key="1">
    <source>
        <dbReference type="EMBL" id="ATW60869.1"/>
    </source>
</evidence>
<reference evidence="2" key="1">
    <citation type="submission" date="2017-10" db="EMBL/GenBank/DDBJ databases">
        <authorList>
            <person name="Banno H."/>
            <person name="Chua N.-H."/>
        </authorList>
    </citation>
    <scope>NUCLEOTIDE SEQUENCE [LARGE SCALE GENOMIC DNA]</scope>
</reference>
<dbReference type="Proteomes" id="UP000240944">
    <property type="component" value="Segment"/>
</dbReference>
<dbReference type="EMBL" id="MG099939">
    <property type="protein sequence ID" value="ATW60869.1"/>
    <property type="molecule type" value="Genomic_DNA"/>
</dbReference>